<dbReference type="Proteomes" id="UP000450917">
    <property type="component" value="Unassembled WGS sequence"/>
</dbReference>
<dbReference type="EMBL" id="WNZX01000012">
    <property type="protein sequence ID" value="MUG72021.1"/>
    <property type="molecule type" value="Genomic_DNA"/>
</dbReference>
<keyword evidence="2" id="KW-1185">Reference proteome</keyword>
<sequence length="109" mass="11839">MSQAAIPNHTMTLDQTVPLLLASIAQEEFALAYIMNAEAERSQFLVGTLTTKADGAGASFSPTAVSLSDLLALNASVRKTLQDVINKDMLLNYRFENVLNLIQATPKNR</sequence>
<dbReference type="RefSeq" id="WP_127606726.1">
    <property type="nucleotide sequence ID" value="NZ_JARTHJ010000006.1"/>
</dbReference>
<dbReference type="AlphaFoldDB" id="A0A7X2ZBY3"/>
<reference evidence="1 2" key="1">
    <citation type="submission" date="2019-11" db="EMBL/GenBank/DDBJ databases">
        <title>Draft genome sequences of five Paenibacillus species of dairy origin.</title>
        <authorList>
            <person name="Olajide A.M."/>
            <person name="Chen S."/>
            <person name="Lapointe G."/>
        </authorList>
    </citation>
    <scope>NUCLEOTIDE SEQUENCE [LARGE SCALE GENOMIC DNA]</scope>
    <source>
        <strain evidence="1 2">2CS3</strain>
    </source>
</reference>
<comment type="caution">
    <text evidence="1">The sequence shown here is derived from an EMBL/GenBank/DDBJ whole genome shotgun (WGS) entry which is preliminary data.</text>
</comment>
<gene>
    <name evidence="1" type="ORF">GNP93_15220</name>
</gene>
<accession>A0A7X2ZBY3</accession>
<dbReference type="InterPro" id="IPR058705">
    <property type="entry name" value="A_ENA"/>
</dbReference>
<proteinExistence type="predicted"/>
<dbReference type="Pfam" id="PF26595">
    <property type="entry name" value="A_ENA"/>
    <property type="match status" value="1"/>
</dbReference>
<name>A0A7X2ZBY3_9BACL</name>
<protein>
    <submittedName>
        <fullName evidence="1">Uncharacterized protein</fullName>
    </submittedName>
</protein>
<evidence type="ECO:0000313" key="2">
    <source>
        <dbReference type="Proteomes" id="UP000450917"/>
    </source>
</evidence>
<organism evidence="1 2">
    <name type="scientific">Paenibacillus validus</name>
    <dbReference type="NCBI Taxonomy" id="44253"/>
    <lineage>
        <taxon>Bacteria</taxon>
        <taxon>Bacillati</taxon>
        <taxon>Bacillota</taxon>
        <taxon>Bacilli</taxon>
        <taxon>Bacillales</taxon>
        <taxon>Paenibacillaceae</taxon>
        <taxon>Paenibacillus</taxon>
    </lineage>
</organism>
<evidence type="ECO:0000313" key="1">
    <source>
        <dbReference type="EMBL" id="MUG72021.1"/>
    </source>
</evidence>